<feature type="domain" description="Multidrug resistance protein MdtA-like barrel-sandwich hybrid" evidence="7">
    <location>
        <begin position="67"/>
        <end position="226"/>
    </location>
</feature>
<feature type="domain" description="Multidrug resistance protein MdtA-like alpha-helical hairpin" evidence="6">
    <location>
        <begin position="120"/>
        <end position="183"/>
    </location>
</feature>
<dbReference type="Pfam" id="PF25975">
    <property type="entry name" value="CzcB_C"/>
    <property type="match status" value="1"/>
</dbReference>
<accession>A0ABP8F8Z4</accession>
<dbReference type="PANTHER" id="PTHR32347">
    <property type="entry name" value="EFFLUX SYSTEM COMPONENT YKNX-RELATED"/>
    <property type="match status" value="1"/>
</dbReference>
<dbReference type="NCBIfam" id="TIGR01730">
    <property type="entry name" value="RND_mfp"/>
    <property type="match status" value="1"/>
</dbReference>
<keyword evidence="11" id="KW-1185">Reference proteome</keyword>
<dbReference type="Pfam" id="PF25917">
    <property type="entry name" value="BSH_RND"/>
    <property type="match status" value="1"/>
</dbReference>
<dbReference type="Gene3D" id="2.40.420.20">
    <property type="match status" value="1"/>
</dbReference>
<evidence type="ECO:0000259" key="9">
    <source>
        <dbReference type="Pfam" id="PF26002"/>
    </source>
</evidence>
<keyword evidence="3 4" id="KW-0175">Coiled coil</keyword>
<dbReference type="PANTHER" id="PTHR32347:SF14">
    <property type="entry name" value="EFFLUX SYSTEM COMPONENT YKNX-RELATED"/>
    <property type="match status" value="1"/>
</dbReference>
<feature type="region of interest" description="Disordered" evidence="5">
    <location>
        <begin position="437"/>
        <end position="464"/>
    </location>
</feature>
<dbReference type="InterPro" id="IPR058982">
    <property type="entry name" value="Beta-barrel_AprE"/>
</dbReference>
<comment type="caution">
    <text evidence="10">The sequence shown here is derived from an EMBL/GenBank/DDBJ whole genome shotgun (WGS) entry which is preliminary data.</text>
</comment>
<dbReference type="SUPFAM" id="SSF111369">
    <property type="entry name" value="HlyD-like secretion proteins"/>
    <property type="match status" value="2"/>
</dbReference>
<comment type="similarity">
    <text evidence="2">Belongs to the membrane fusion protein (MFP) (TC 8.A.1) family.</text>
</comment>
<evidence type="ECO:0000259" key="7">
    <source>
        <dbReference type="Pfam" id="PF25917"/>
    </source>
</evidence>
<proteinExistence type="inferred from homology"/>
<evidence type="ECO:0000256" key="1">
    <source>
        <dbReference type="ARBA" id="ARBA00004196"/>
    </source>
</evidence>
<dbReference type="EMBL" id="BAABGX010000001">
    <property type="protein sequence ID" value="GAA4297965.1"/>
    <property type="molecule type" value="Genomic_DNA"/>
</dbReference>
<dbReference type="Pfam" id="PF26002">
    <property type="entry name" value="Beta-barrel_AprE"/>
    <property type="match status" value="1"/>
</dbReference>
<evidence type="ECO:0000259" key="6">
    <source>
        <dbReference type="Pfam" id="PF25876"/>
    </source>
</evidence>
<feature type="domain" description="AprE-like beta-barrel" evidence="9">
    <location>
        <begin position="245"/>
        <end position="336"/>
    </location>
</feature>
<protein>
    <submittedName>
        <fullName evidence="10">Efflux RND transporter periplasmic adaptor subunit</fullName>
    </submittedName>
</protein>
<dbReference type="Gene3D" id="2.40.30.170">
    <property type="match status" value="1"/>
</dbReference>
<dbReference type="Proteomes" id="UP001501844">
    <property type="component" value="Unassembled WGS sequence"/>
</dbReference>
<dbReference type="InterPro" id="IPR058624">
    <property type="entry name" value="MdtA-like_HH"/>
</dbReference>
<dbReference type="InterPro" id="IPR058625">
    <property type="entry name" value="MdtA-like_BSH"/>
</dbReference>
<reference evidence="11" key="1">
    <citation type="journal article" date="2019" name="Int. J. Syst. Evol. Microbiol.">
        <title>The Global Catalogue of Microorganisms (GCM) 10K type strain sequencing project: providing services to taxonomists for standard genome sequencing and annotation.</title>
        <authorList>
            <consortium name="The Broad Institute Genomics Platform"/>
            <consortium name="The Broad Institute Genome Sequencing Center for Infectious Disease"/>
            <person name="Wu L."/>
            <person name="Ma J."/>
        </authorList>
    </citation>
    <scope>NUCLEOTIDE SEQUENCE [LARGE SCALE GENOMIC DNA]</scope>
    <source>
        <strain evidence="11">JCM 17917</strain>
    </source>
</reference>
<evidence type="ECO:0000313" key="10">
    <source>
        <dbReference type="EMBL" id="GAA4297965.1"/>
    </source>
</evidence>
<gene>
    <name evidence="10" type="ORF">GCM10023183_06030</name>
</gene>
<feature type="coiled-coil region" evidence="4">
    <location>
        <begin position="113"/>
        <end position="140"/>
    </location>
</feature>
<dbReference type="InterPro" id="IPR006143">
    <property type="entry name" value="RND_pump_MFP"/>
</dbReference>
<feature type="domain" description="CzcB-like C-terminal circularly permuted SH3-like" evidence="8">
    <location>
        <begin position="386"/>
        <end position="425"/>
    </location>
</feature>
<evidence type="ECO:0000256" key="4">
    <source>
        <dbReference type="SAM" id="Coils"/>
    </source>
</evidence>
<dbReference type="RefSeq" id="WP_345162210.1">
    <property type="nucleotide sequence ID" value="NZ_BAABGX010000001.1"/>
</dbReference>
<sequence>MAKRKSNKLIYILGGLVVLLLIGALVAKKNGWIGKEEGIEVMVDKVKPTTIVEKVSASGKVQPEIEVKISPDVSGEITELYVKEGDSVKAGQLLLRIRPDNYQSMVEMQSASVNTQRANLAQARARLNQALANSKNIQQTYERNSTLFKQKVISQSEFDASRAQYEANRAEVDAARQNVRAAESTVQSSIASLEESRKNLNKTTIYSPVNGTVSKLNIEKGERVVGTSQMAGTEIMRIANLNNMEIRVNVNENDIVRVRVGDSAIVEVDSYTSSNRKFKGIVTAIANTAKDAVSLEAVTEFEVRIRMLNDSYKDLVQKNGRTPFRPGMTASVDIITDQQDNVLSVPLAAVTTRSKEDKDAKKAADKKAEETTGATKPARAEERPDEVVFVHDKGTVKMVKVTTGISDFDNIQILSGLKQGQEVVSGPFRAVSKQLKNGDKVTVKDEKSLSKDLKDDPSKEQEID</sequence>
<feature type="compositionally biased region" description="Basic and acidic residues" evidence="5">
    <location>
        <begin position="354"/>
        <end position="370"/>
    </location>
</feature>
<evidence type="ECO:0000313" key="11">
    <source>
        <dbReference type="Proteomes" id="UP001501844"/>
    </source>
</evidence>
<dbReference type="Gene3D" id="1.10.287.470">
    <property type="entry name" value="Helix hairpin bin"/>
    <property type="match status" value="1"/>
</dbReference>
<feature type="region of interest" description="Disordered" evidence="5">
    <location>
        <begin position="354"/>
        <end position="383"/>
    </location>
</feature>
<organism evidence="10 11">
    <name type="scientific">Nibribacter koreensis</name>
    <dbReference type="NCBI Taxonomy" id="1084519"/>
    <lineage>
        <taxon>Bacteria</taxon>
        <taxon>Pseudomonadati</taxon>
        <taxon>Bacteroidota</taxon>
        <taxon>Cytophagia</taxon>
        <taxon>Cytophagales</taxon>
        <taxon>Hymenobacteraceae</taxon>
        <taxon>Nibribacter</taxon>
    </lineage>
</organism>
<evidence type="ECO:0000259" key="8">
    <source>
        <dbReference type="Pfam" id="PF25975"/>
    </source>
</evidence>
<evidence type="ECO:0000256" key="5">
    <source>
        <dbReference type="SAM" id="MobiDB-lite"/>
    </source>
</evidence>
<dbReference type="Pfam" id="PF25876">
    <property type="entry name" value="HH_MFP_RND"/>
    <property type="match status" value="1"/>
</dbReference>
<name>A0ABP8F8Z4_9BACT</name>
<dbReference type="Gene3D" id="2.40.50.100">
    <property type="match status" value="1"/>
</dbReference>
<dbReference type="InterPro" id="IPR050465">
    <property type="entry name" value="UPF0194_transport"/>
</dbReference>
<evidence type="ECO:0000256" key="3">
    <source>
        <dbReference type="ARBA" id="ARBA00023054"/>
    </source>
</evidence>
<dbReference type="InterPro" id="IPR058649">
    <property type="entry name" value="CzcB_C"/>
</dbReference>
<comment type="subcellular location">
    <subcellularLocation>
        <location evidence="1">Cell envelope</location>
    </subcellularLocation>
</comment>
<evidence type="ECO:0000256" key="2">
    <source>
        <dbReference type="ARBA" id="ARBA00009477"/>
    </source>
</evidence>